<dbReference type="PATRIC" id="fig|1173022.3.peg.2523"/>
<gene>
    <name evidence="16" type="primary">murB</name>
    <name evidence="18" type="ORF">Cri9333_2334</name>
</gene>
<feature type="active site" description="Proton donor" evidence="16">
    <location>
        <position position="249"/>
    </location>
</feature>
<keyword evidence="12 16" id="KW-0560">Oxidoreductase</keyword>
<evidence type="ECO:0000256" key="7">
    <source>
        <dbReference type="ARBA" id="ARBA00022630"/>
    </source>
</evidence>
<dbReference type="InterPro" id="IPR006094">
    <property type="entry name" value="Oxid_FAD_bind_N"/>
</dbReference>
<dbReference type="UniPathway" id="UPA00219"/>
<keyword evidence="19" id="KW-1185">Reference proteome</keyword>
<comment type="catalytic activity">
    <reaction evidence="15 16">
        <text>UDP-N-acetyl-alpha-D-muramate + NADP(+) = UDP-N-acetyl-3-O-(1-carboxyvinyl)-alpha-D-glucosamine + NADPH + H(+)</text>
        <dbReference type="Rhea" id="RHEA:12248"/>
        <dbReference type="ChEBI" id="CHEBI:15378"/>
        <dbReference type="ChEBI" id="CHEBI:57783"/>
        <dbReference type="ChEBI" id="CHEBI:58349"/>
        <dbReference type="ChEBI" id="CHEBI:68483"/>
        <dbReference type="ChEBI" id="CHEBI:70757"/>
        <dbReference type="EC" id="1.3.1.98"/>
    </reaction>
</comment>
<dbReference type="InterPro" id="IPR003170">
    <property type="entry name" value="MurB"/>
</dbReference>
<dbReference type="EC" id="1.3.1.98" evidence="16"/>
<dbReference type="PANTHER" id="PTHR21071">
    <property type="entry name" value="UDP-N-ACETYLENOLPYRUVOYLGLUCOSAMINE REDUCTASE"/>
    <property type="match status" value="1"/>
</dbReference>
<evidence type="ECO:0000256" key="1">
    <source>
        <dbReference type="ARBA" id="ARBA00001974"/>
    </source>
</evidence>
<comment type="subcellular location">
    <subcellularLocation>
        <location evidence="3 16">Cytoplasm</location>
    </subcellularLocation>
</comment>
<keyword evidence="9 16" id="KW-0521">NADP</keyword>
<dbReference type="KEGG" id="cep:Cri9333_2334"/>
<evidence type="ECO:0000256" key="11">
    <source>
        <dbReference type="ARBA" id="ARBA00022984"/>
    </source>
</evidence>
<dbReference type="GO" id="GO:0071555">
    <property type="term" value="P:cell wall organization"/>
    <property type="evidence" value="ECO:0007669"/>
    <property type="project" value="UniProtKB-KW"/>
</dbReference>
<keyword evidence="7 16" id="KW-0285">Flavoprotein</keyword>
<dbReference type="GO" id="GO:0009252">
    <property type="term" value="P:peptidoglycan biosynthetic process"/>
    <property type="evidence" value="ECO:0007669"/>
    <property type="project" value="UniProtKB-UniRule"/>
</dbReference>
<comment type="cofactor">
    <cofactor evidence="1 16">
        <name>FAD</name>
        <dbReference type="ChEBI" id="CHEBI:57692"/>
    </cofactor>
</comment>
<name>K9W0D4_9CYAN</name>
<dbReference type="NCBIfam" id="TIGR00179">
    <property type="entry name" value="murB"/>
    <property type="match status" value="1"/>
</dbReference>
<evidence type="ECO:0000256" key="9">
    <source>
        <dbReference type="ARBA" id="ARBA00022857"/>
    </source>
</evidence>
<comment type="similarity">
    <text evidence="16">Belongs to the MurB family.</text>
</comment>
<protein>
    <recommendedName>
        <fullName evidence="16">UDP-N-acetylenolpyruvoylglucosamine reductase</fullName>
        <ecNumber evidence="16">1.3.1.98</ecNumber>
    </recommendedName>
    <alternativeName>
        <fullName evidence="16">UDP-N-acetylmuramate dehydrogenase</fullName>
    </alternativeName>
</protein>
<dbReference type="Pfam" id="PF01565">
    <property type="entry name" value="FAD_binding_4"/>
    <property type="match status" value="1"/>
</dbReference>
<dbReference type="InterPro" id="IPR016169">
    <property type="entry name" value="FAD-bd_PCMH_sub2"/>
</dbReference>
<evidence type="ECO:0000256" key="8">
    <source>
        <dbReference type="ARBA" id="ARBA00022827"/>
    </source>
</evidence>
<dbReference type="eggNOG" id="COG0812">
    <property type="taxonomic scope" value="Bacteria"/>
</dbReference>
<keyword evidence="11 16" id="KW-0573">Peptidoglycan synthesis</keyword>
<dbReference type="Gene3D" id="3.90.78.10">
    <property type="entry name" value="UDP-N-acetylenolpyruvoylglucosamine reductase, C-terminal domain"/>
    <property type="match status" value="1"/>
</dbReference>
<dbReference type="EMBL" id="CP003620">
    <property type="protein sequence ID" value="AFZ13202.1"/>
    <property type="molecule type" value="Genomic_DNA"/>
</dbReference>
<dbReference type="InterPro" id="IPR036635">
    <property type="entry name" value="MurB_C_sf"/>
</dbReference>
<evidence type="ECO:0000256" key="2">
    <source>
        <dbReference type="ARBA" id="ARBA00003921"/>
    </source>
</evidence>
<feature type="active site" evidence="16">
    <location>
        <position position="198"/>
    </location>
</feature>
<keyword evidence="8 16" id="KW-0274">FAD</keyword>
<dbReference type="Gene3D" id="3.30.465.10">
    <property type="match status" value="1"/>
</dbReference>
<evidence type="ECO:0000259" key="17">
    <source>
        <dbReference type="PROSITE" id="PS51387"/>
    </source>
</evidence>
<dbReference type="InterPro" id="IPR011601">
    <property type="entry name" value="MurB_C"/>
</dbReference>
<keyword evidence="5 16" id="KW-0963">Cytoplasm</keyword>
<feature type="active site" evidence="16">
    <location>
        <position position="319"/>
    </location>
</feature>
<dbReference type="GO" id="GO:0071949">
    <property type="term" value="F:FAD binding"/>
    <property type="evidence" value="ECO:0007669"/>
    <property type="project" value="InterPro"/>
</dbReference>
<proteinExistence type="inferred from homology"/>
<dbReference type="Pfam" id="PF02873">
    <property type="entry name" value="MurB_C"/>
    <property type="match status" value="1"/>
</dbReference>
<dbReference type="NCBIfam" id="NF010480">
    <property type="entry name" value="PRK13905.1"/>
    <property type="match status" value="1"/>
</dbReference>
<comment type="pathway">
    <text evidence="4 16">Cell wall biogenesis; peptidoglycan biosynthesis.</text>
</comment>
<dbReference type="GO" id="GO:0005829">
    <property type="term" value="C:cytosol"/>
    <property type="evidence" value="ECO:0007669"/>
    <property type="project" value="TreeGrafter"/>
</dbReference>
<evidence type="ECO:0000256" key="5">
    <source>
        <dbReference type="ARBA" id="ARBA00022490"/>
    </source>
</evidence>
<keyword evidence="10 16" id="KW-0133">Cell shape</keyword>
<dbReference type="STRING" id="1173022.Cri9333_2334"/>
<keyword evidence="6 16" id="KW-0132">Cell division</keyword>
<dbReference type="SUPFAM" id="SSF56176">
    <property type="entry name" value="FAD-binding/transporter-associated domain-like"/>
    <property type="match status" value="1"/>
</dbReference>
<evidence type="ECO:0000256" key="10">
    <source>
        <dbReference type="ARBA" id="ARBA00022960"/>
    </source>
</evidence>
<dbReference type="AlphaFoldDB" id="K9W0D4"/>
<reference evidence="18 19" key="1">
    <citation type="submission" date="2012-06" db="EMBL/GenBank/DDBJ databases">
        <title>Finished chromosome of genome of Crinalium epipsammum PCC 9333.</title>
        <authorList>
            <consortium name="US DOE Joint Genome Institute"/>
            <person name="Gugger M."/>
            <person name="Coursin T."/>
            <person name="Rippka R."/>
            <person name="Tandeau De Marsac N."/>
            <person name="Huntemann M."/>
            <person name="Wei C.-L."/>
            <person name="Han J."/>
            <person name="Detter J.C."/>
            <person name="Han C."/>
            <person name="Tapia R."/>
            <person name="Davenport K."/>
            <person name="Daligault H."/>
            <person name="Erkkila T."/>
            <person name="Gu W."/>
            <person name="Munk A.C.C."/>
            <person name="Teshima H."/>
            <person name="Xu Y."/>
            <person name="Chain P."/>
            <person name="Chen A."/>
            <person name="Krypides N."/>
            <person name="Mavromatis K."/>
            <person name="Markowitz V."/>
            <person name="Szeto E."/>
            <person name="Ivanova N."/>
            <person name="Mikhailova N."/>
            <person name="Ovchinnikova G."/>
            <person name="Pagani I."/>
            <person name="Pati A."/>
            <person name="Goodwin L."/>
            <person name="Peters L."/>
            <person name="Pitluck S."/>
            <person name="Woyke T."/>
            <person name="Kerfeld C."/>
        </authorList>
    </citation>
    <scope>NUCLEOTIDE SEQUENCE [LARGE SCALE GENOMIC DNA]</scope>
    <source>
        <strain evidence="18 19">PCC 9333</strain>
    </source>
</reference>
<organism evidence="18 19">
    <name type="scientific">Crinalium epipsammum PCC 9333</name>
    <dbReference type="NCBI Taxonomy" id="1173022"/>
    <lineage>
        <taxon>Bacteria</taxon>
        <taxon>Bacillati</taxon>
        <taxon>Cyanobacteriota</taxon>
        <taxon>Cyanophyceae</taxon>
        <taxon>Gomontiellales</taxon>
        <taxon>Gomontiellaceae</taxon>
        <taxon>Crinalium</taxon>
    </lineage>
</organism>
<dbReference type="PANTHER" id="PTHR21071:SF4">
    <property type="entry name" value="UDP-N-ACETYLENOLPYRUVOYLGLUCOSAMINE REDUCTASE"/>
    <property type="match status" value="1"/>
</dbReference>
<keyword evidence="13 16" id="KW-0131">Cell cycle</keyword>
<evidence type="ECO:0000256" key="12">
    <source>
        <dbReference type="ARBA" id="ARBA00023002"/>
    </source>
</evidence>
<dbReference type="OrthoDB" id="9804753at2"/>
<dbReference type="InterPro" id="IPR016166">
    <property type="entry name" value="FAD-bd_PCMH"/>
</dbReference>
<evidence type="ECO:0000256" key="15">
    <source>
        <dbReference type="ARBA" id="ARBA00048914"/>
    </source>
</evidence>
<dbReference type="Proteomes" id="UP000010472">
    <property type="component" value="Chromosome"/>
</dbReference>
<evidence type="ECO:0000256" key="6">
    <source>
        <dbReference type="ARBA" id="ARBA00022618"/>
    </source>
</evidence>
<dbReference type="GO" id="GO:0051301">
    <property type="term" value="P:cell division"/>
    <property type="evidence" value="ECO:0007669"/>
    <property type="project" value="UniProtKB-KW"/>
</dbReference>
<dbReference type="PROSITE" id="PS51387">
    <property type="entry name" value="FAD_PCMH"/>
    <property type="match status" value="1"/>
</dbReference>
<dbReference type="SUPFAM" id="SSF56194">
    <property type="entry name" value="Uridine diphospho-N-Acetylenolpyruvylglucosamine reductase, MurB, C-terminal domain"/>
    <property type="match status" value="1"/>
</dbReference>
<evidence type="ECO:0000256" key="3">
    <source>
        <dbReference type="ARBA" id="ARBA00004496"/>
    </source>
</evidence>
<dbReference type="HAMAP" id="MF_00037">
    <property type="entry name" value="MurB"/>
    <property type="match status" value="1"/>
</dbReference>
<dbReference type="InterPro" id="IPR016167">
    <property type="entry name" value="FAD-bd_PCMH_sub1"/>
</dbReference>
<dbReference type="GO" id="GO:0008360">
    <property type="term" value="P:regulation of cell shape"/>
    <property type="evidence" value="ECO:0007669"/>
    <property type="project" value="UniProtKB-KW"/>
</dbReference>
<evidence type="ECO:0000256" key="16">
    <source>
        <dbReference type="HAMAP-Rule" id="MF_00037"/>
    </source>
</evidence>
<dbReference type="InterPro" id="IPR036318">
    <property type="entry name" value="FAD-bd_PCMH-like_sf"/>
</dbReference>
<dbReference type="Gene3D" id="3.30.43.10">
    <property type="entry name" value="Uridine Diphospho-n-acetylenolpyruvylglucosamine Reductase, domain 2"/>
    <property type="match status" value="1"/>
</dbReference>
<dbReference type="GO" id="GO:0008762">
    <property type="term" value="F:UDP-N-acetylmuramate dehydrogenase activity"/>
    <property type="evidence" value="ECO:0007669"/>
    <property type="project" value="UniProtKB-UniRule"/>
</dbReference>
<dbReference type="HOGENOM" id="CLU_035304_1_1_3"/>
<evidence type="ECO:0000256" key="13">
    <source>
        <dbReference type="ARBA" id="ARBA00023306"/>
    </source>
</evidence>
<evidence type="ECO:0000256" key="4">
    <source>
        <dbReference type="ARBA" id="ARBA00004752"/>
    </source>
</evidence>
<dbReference type="RefSeq" id="WP_015203316.1">
    <property type="nucleotide sequence ID" value="NC_019753.1"/>
</dbReference>
<keyword evidence="14 16" id="KW-0961">Cell wall biogenesis/degradation</keyword>
<evidence type="ECO:0000313" key="18">
    <source>
        <dbReference type="EMBL" id="AFZ13202.1"/>
    </source>
</evidence>
<sequence>MTLSYNPPSVINASTSRQAEQVKPRAIDLPGTDCLIKSQVPLAGLTSYRVGGPAEWYIAPRSLEDLQAGFEWANSQNLPITLLGAGSNLLVSDNGIPGLVISTRYLRQTKFDAETGQVTASAGEPIARLAWQAAERGWQGMEWAVGIPGTVGGSVVMNAGAHKFCIADILVKTQVLSPKNFSNSFEDLSLNDLGYSYRTSILQGDPRLVTQATFQLRPGADPAEVIAATQRDLEQRRNTQPYNLPSCGSVFRNPKSHHAAWLIEQTGLKGYQIGGAQVAQRHANFIVNCGGATANDIFALIHYIQKQVQEHWSIYLKPEVRFLGEFQPMK</sequence>
<evidence type="ECO:0000313" key="19">
    <source>
        <dbReference type="Proteomes" id="UP000010472"/>
    </source>
</evidence>
<comment type="function">
    <text evidence="2 16">Cell wall formation.</text>
</comment>
<feature type="domain" description="FAD-binding PCMH-type" evidence="17">
    <location>
        <begin position="49"/>
        <end position="219"/>
    </location>
</feature>
<accession>K9W0D4</accession>
<evidence type="ECO:0000256" key="14">
    <source>
        <dbReference type="ARBA" id="ARBA00023316"/>
    </source>
</evidence>